<feature type="region of interest" description="Disordered" evidence="1">
    <location>
        <begin position="699"/>
        <end position="727"/>
    </location>
</feature>
<name>A0A0F9GXZ1_9ZZZZ</name>
<comment type="caution">
    <text evidence="2">The sequence shown here is derived from an EMBL/GenBank/DDBJ whole genome shotgun (WGS) entry which is preliminary data.</text>
</comment>
<accession>A0A0F9GXZ1</accession>
<feature type="non-terminal residue" evidence="2">
    <location>
        <position position="727"/>
    </location>
</feature>
<dbReference type="AlphaFoldDB" id="A0A0F9GXZ1"/>
<proteinExistence type="predicted"/>
<evidence type="ECO:0000313" key="2">
    <source>
        <dbReference type="EMBL" id="KKM03675.1"/>
    </source>
</evidence>
<organism evidence="2">
    <name type="scientific">marine sediment metagenome</name>
    <dbReference type="NCBI Taxonomy" id="412755"/>
    <lineage>
        <taxon>unclassified sequences</taxon>
        <taxon>metagenomes</taxon>
        <taxon>ecological metagenomes</taxon>
    </lineage>
</organism>
<gene>
    <name evidence="2" type="ORF">LCGC14_1772060</name>
</gene>
<protein>
    <submittedName>
        <fullName evidence="2">Uncharacterized protein</fullName>
    </submittedName>
</protein>
<dbReference type="InterPro" id="IPR016181">
    <property type="entry name" value="Acyl_CoA_acyltransferase"/>
</dbReference>
<dbReference type="EMBL" id="LAZR01016630">
    <property type="protein sequence ID" value="KKM03675.1"/>
    <property type="molecule type" value="Genomic_DNA"/>
</dbReference>
<dbReference type="SUPFAM" id="SSF55729">
    <property type="entry name" value="Acyl-CoA N-acyltransferases (Nat)"/>
    <property type="match status" value="1"/>
</dbReference>
<evidence type="ECO:0000256" key="1">
    <source>
        <dbReference type="SAM" id="MobiDB-lite"/>
    </source>
</evidence>
<feature type="compositionally biased region" description="Basic and acidic residues" evidence="1">
    <location>
        <begin position="250"/>
        <end position="265"/>
    </location>
</feature>
<feature type="region of interest" description="Disordered" evidence="1">
    <location>
        <begin position="250"/>
        <end position="278"/>
    </location>
</feature>
<sequence>MEAIRPEDIKRLSSLEDAGVRGGIHSQHTWLVALHDGSLWIAKKTGTEERDEIFVYLLAQKMFRGVVPETVPGYIPKIGWVSMQRKVSGVPAGRVDGLHGYMHGNEEMQADLVSMIVMDYLVGNPDRHSNNWFLMHNDRLAAIDNGWAGEENTLPLSAVFQPADLAGLVRDEALWPKMLKMMLELINDLTGRGDEARALAEEIDINQKDAVDMVRLWEPKLQRLARFVQTEASKLQKEKVYITRDEQPPLGVRMEEGPRGGHYYESEGIPIATDKPRGWGKDEDPAAIAEWARQHGGAPDTDALDFNSFQGDLDELFKWVEEATINTDEEAKEFFEQAWTTEVTTAEITRFSSDEDTIEVTVKLTDPETGKSVGNMMRTLNKNGEVHHDMFTIKSSAQGQGLALAVNRQAEEAYRDMGFYGISLSADINIGKYAWAQQGYNFADEYEKSTAWERLIEFQWENGGYDKWAGEAQDRVEDAHTEEWNGADTDEERQWADDRREEGLTEIRDYTNAPPDAFVEERQQEQYEQGYDAWDLASLDDGEKYGEYPLGKAFMLSDYMDEWKAYKDLTPDSTHSRVGDVYWDKKKHKIAGKKKKVVEYAHMQGEALRQEQRKKEWVAETIEPVQQRVREMMERTSEEATEKAWELRKTLENVYGKLTPAQQKVHNKANKIIQESNERTHAAWERYEDWARKKTAAAGFGPEGALPREEPQQVAAMRKAEEGGRIP</sequence>
<reference evidence="2" key="1">
    <citation type="journal article" date="2015" name="Nature">
        <title>Complex archaea that bridge the gap between prokaryotes and eukaryotes.</title>
        <authorList>
            <person name="Spang A."/>
            <person name="Saw J.H."/>
            <person name="Jorgensen S.L."/>
            <person name="Zaremba-Niedzwiedzka K."/>
            <person name="Martijn J."/>
            <person name="Lind A.E."/>
            <person name="van Eijk R."/>
            <person name="Schleper C."/>
            <person name="Guy L."/>
            <person name="Ettema T.J."/>
        </authorList>
    </citation>
    <scope>NUCLEOTIDE SEQUENCE</scope>
</reference>
<dbReference type="Gene3D" id="1.10.1070.20">
    <property type="match status" value="1"/>
</dbReference>
<feature type="compositionally biased region" description="Basic and acidic residues" evidence="1">
    <location>
        <begin position="718"/>
        <end position="727"/>
    </location>
</feature>